<proteinExistence type="predicted"/>
<dbReference type="InterPro" id="IPR034113">
    <property type="entry name" value="SCP_GAPR1-like"/>
</dbReference>
<dbReference type="InterPro" id="IPR035940">
    <property type="entry name" value="CAP_sf"/>
</dbReference>
<dbReference type="InterPro" id="IPR014044">
    <property type="entry name" value="CAP_dom"/>
</dbReference>
<reference evidence="3" key="1">
    <citation type="journal article" date="2020" name="bioRxiv">
        <title>Comparative genomics of Chlamydomonas.</title>
        <authorList>
            <person name="Craig R.J."/>
            <person name="Hasan A.R."/>
            <person name="Ness R.W."/>
            <person name="Keightley P.D."/>
        </authorList>
    </citation>
    <scope>NUCLEOTIDE SEQUENCE</scope>
    <source>
        <strain evidence="3">CCAP 11/173</strain>
    </source>
</reference>
<keyword evidence="4" id="KW-1185">Reference proteome</keyword>
<dbReference type="Gene3D" id="3.40.33.10">
    <property type="entry name" value="CAP"/>
    <property type="match status" value="1"/>
</dbReference>
<protein>
    <recommendedName>
        <fullName evidence="2">SCP domain-containing protein</fullName>
    </recommendedName>
</protein>
<name>A0A835WDD8_9CHLO</name>
<dbReference type="AlphaFoldDB" id="A0A835WDD8"/>
<dbReference type="InterPro" id="IPR001283">
    <property type="entry name" value="CRISP-related"/>
</dbReference>
<dbReference type="InterPro" id="IPR018244">
    <property type="entry name" value="Allrgn_V5/Tpx1_CS"/>
</dbReference>
<comment type="caution">
    <text evidence="3">The sequence shown here is derived from an EMBL/GenBank/DDBJ whole genome shotgun (WGS) entry which is preliminary data.</text>
</comment>
<accession>A0A835WDD8</accession>
<dbReference type="EMBL" id="JAEHOD010000027">
    <property type="protein sequence ID" value="KAG2445140.1"/>
    <property type="molecule type" value="Genomic_DNA"/>
</dbReference>
<dbReference type="SUPFAM" id="SSF55797">
    <property type="entry name" value="PR-1-like"/>
    <property type="match status" value="1"/>
</dbReference>
<evidence type="ECO:0000256" key="1">
    <source>
        <dbReference type="SAM" id="MobiDB-lite"/>
    </source>
</evidence>
<evidence type="ECO:0000313" key="3">
    <source>
        <dbReference type="EMBL" id="KAG2445140.1"/>
    </source>
</evidence>
<dbReference type="CDD" id="cd05382">
    <property type="entry name" value="CAP_GAPR1-like"/>
    <property type="match status" value="1"/>
</dbReference>
<dbReference type="Proteomes" id="UP000613740">
    <property type="component" value="Unassembled WGS sequence"/>
</dbReference>
<sequence>MTEAPIEPPQPPSPRPSSPRPPAPRPPPPPPRPPRPPPPPQSRPPVPRRSATGLIGERGEEVRLPPPAPSAEWLMGPGKGSTSPLVDPTILLDAHNRYRMLSGVANLTWDATLSRQAQAWADKCVAAHSGTPSTGENYAWGVYIASEDTVSGVVGWANEICNYDWKNPGFTAGHYTQIVWKSTQRVGCGYKLCNPTPGGGSKNGWLVCQYLPPGNMQGVQNYRDNVLQPKILPATCETAGPGWGGGRR</sequence>
<evidence type="ECO:0000259" key="2">
    <source>
        <dbReference type="SMART" id="SM00198"/>
    </source>
</evidence>
<dbReference type="OrthoDB" id="529132at2759"/>
<dbReference type="PROSITE" id="PS01009">
    <property type="entry name" value="CRISP_1"/>
    <property type="match status" value="1"/>
</dbReference>
<dbReference type="Pfam" id="PF00188">
    <property type="entry name" value="CAP"/>
    <property type="match status" value="1"/>
</dbReference>
<organism evidence="3 4">
    <name type="scientific">Chlamydomonas schloesseri</name>
    <dbReference type="NCBI Taxonomy" id="2026947"/>
    <lineage>
        <taxon>Eukaryota</taxon>
        <taxon>Viridiplantae</taxon>
        <taxon>Chlorophyta</taxon>
        <taxon>core chlorophytes</taxon>
        <taxon>Chlorophyceae</taxon>
        <taxon>CS clade</taxon>
        <taxon>Chlamydomonadales</taxon>
        <taxon>Chlamydomonadaceae</taxon>
        <taxon>Chlamydomonas</taxon>
    </lineage>
</organism>
<feature type="region of interest" description="Disordered" evidence="1">
    <location>
        <begin position="1"/>
        <end position="81"/>
    </location>
</feature>
<gene>
    <name evidence="3" type="ORF">HYH02_008608</name>
</gene>
<evidence type="ECO:0000313" key="4">
    <source>
        <dbReference type="Proteomes" id="UP000613740"/>
    </source>
</evidence>
<dbReference type="FunFam" id="3.40.33.10:FF:000065">
    <property type="entry name" value="Predicted extracellular protein"/>
    <property type="match status" value="1"/>
</dbReference>
<feature type="compositionally biased region" description="Pro residues" evidence="1">
    <location>
        <begin position="1"/>
        <end position="47"/>
    </location>
</feature>
<dbReference type="GO" id="GO:0005576">
    <property type="term" value="C:extracellular region"/>
    <property type="evidence" value="ECO:0007669"/>
    <property type="project" value="InterPro"/>
</dbReference>
<feature type="domain" description="SCP" evidence="2">
    <location>
        <begin position="86"/>
        <end position="218"/>
    </location>
</feature>
<dbReference type="PRINTS" id="PR00837">
    <property type="entry name" value="V5TPXLIKE"/>
</dbReference>
<dbReference type="PANTHER" id="PTHR10334">
    <property type="entry name" value="CYSTEINE-RICH SECRETORY PROTEIN-RELATED"/>
    <property type="match status" value="1"/>
</dbReference>
<dbReference type="SMART" id="SM00198">
    <property type="entry name" value="SCP"/>
    <property type="match status" value="1"/>
</dbReference>